<keyword evidence="3" id="KW-1185">Reference proteome</keyword>
<evidence type="ECO:0000313" key="3">
    <source>
        <dbReference type="Proteomes" id="UP000049828"/>
    </source>
</evidence>
<feature type="compositionally biased region" description="Polar residues" evidence="1">
    <location>
        <begin position="1003"/>
        <end position="1012"/>
    </location>
</feature>
<dbReference type="AlphaFoldDB" id="A0A0M6WVZ1"/>
<dbReference type="OrthoDB" id="9759262at2"/>
<feature type="region of interest" description="Disordered" evidence="1">
    <location>
        <begin position="1003"/>
        <end position="1029"/>
    </location>
</feature>
<dbReference type="EMBL" id="CVRS01000095">
    <property type="protein sequence ID" value="CRL41871.1"/>
    <property type="molecule type" value="Genomic_DNA"/>
</dbReference>
<accession>A0A0M6WVZ1</accession>
<organism evidence="2 3">
    <name type="scientific">Roseburia inulinivorans</name>
    <dbReference type="NCBI Taxonomy" id="360807"/>
    <lineage>
        <taxon>Bacteria</taxon>
        <taxon>Bacillati</taxon>
        <taxon>Bacillota</taxon>
        <taxon>Clostridia</taxon>
        <taxon>Lachnospirales</taxon>
        <taxon>Lachnospiraceae</taxon>
        <taxon>Roseburia</taxon>
    </lineage>
</organism>
<dbReference type="STRING" id="360807.ERS852392_00113"/>
<evidence type="ECO:0008006" key="4">
    <source>
        <dbReference type="Google" id="ProtNLM"/>
    </source>
</evidence>
<reference evidence="3" key="1">
    <citation type="submission" date="2015-05" db="EMBL/GenBank/DDBJ databases">
        <authorList>
            <consortium name="Pathogen Informatics"/>
        </authorList>
    </citation>
    <scope>NUCLEOTIDE SEQUENCE [LARGE SCALE GENOMIC DNA]</scope>
    <source>
        <strain evidence="3">L1-83</strain>
    </source>
</reference>
<protein>
    <recommendedName>
        <fullName evidence="4">Flagellar hook-length control protein FliK</fullName>
    </recommendedName>
</protein>
<evidence type="ECO:0000256" key="1">
    <source>
        <dbReference type="SAM" id="MobiDB-lite"/>
    </source>
</evidence>
<dbReference type="RefSeq" id="WP_055040201.1">
    <property type="nucleotide sequence ID" value="NZ_CVRS01000095.1"/>
</dbReference>
<feature type="compositionally biased region" description="Basic and acidic residues" evidence="1">
    <location>
        <begin position="1015"/>
        <end position="1029"/>
    </location>
</feature>
<evidence type="ECO:0000313" key="2">
    <source>
        <dbReference type="EMBL" id="CRL41871.1"/>
    </source>
</evidence>
<sequence>MRVEQQNQILEALQQAAGKDVKTASGIVAEKAKTTKSVSDRQTSIQMKDTTYLNPAREEKKSIAEKIEESSGMDAFDRKNQMAVLSNTTSEEDYAKMQEEGFSLDSTDSHTIITVTDKIKMQLAKAGKEVFGDDLDAAELEAMTGSVALANQLEQAFKEADLPATDENIATSIEAFEQLQMLQPMTDGAIKYMLDNQLQPTIENLYMAQFSGSAGYTGQTVEDMEQLSGQIQNMLSSMGLPVNENTMADCQWLIQNDVPLTEENLTYYENLKTLELPADPSQAMGQIADAITQGNMPKDAMVAEGYSLRDQAQNAADVIENATDEDVAYVVNNGMELTVDNLAKAAENRGKDAESDSQNQKAYTDKGLELLTAKRQLEEVRLAMSAEANYALLKKGISIDTEPLVKLVDELKNMENQYYTNLLEAQGADATPENVALFAETTEKVAQLGQVPAYVLGIPEADVSTIDGAYEQGMQMKSALEKAGVQYETLMTAPRTDMGDSIQKAFRNVDDILNDLGVEATEENRRAVRILGYNGIEITEDSIIQMKAADEEVQRMFKNMTPAVVTQLIKQGINPLEMKISDLNRVAEQVRSEVGKDDNQKFSEYLYKLEKNNQITEEERNSYIGIYRLIHQVEQTDGAAIGALVNQGAEMTMKNLLTAVRSSHKTNRMDISVDNDYGESKKQTVNTNSITDQIETAYQTNCMKDAADLLTPGRLQQVFDQHPDWQNMTPEEFAHALAETVDTDAAAEREYLQEQMRMVQEAAAAPDEIYRMLEQFDLPNSAMNVNAIQSMMANRNQLFRQIFGEESTNPDREKKITAEDIEAIKESIIEDFGEAVSEPKALAEVQETLGKVAENVMKTMISSDEVTSIDVREMRLMQAKLSINQTLAKKEQYSIPVLVGDKVTNVSLKIVRGVETKGIVDIMLESEMSGKIAATFQAKEEGISGLVVTDKQETRDLLADQMGFLASAIQESDGEQVDLRFAIEKNLDLNHFSGVASGKSGNVTSVNDSAASTKEAVDKEGQSTEGKKEDSVYKVQTARLYHIAEAFLKTIREFE</sequence>
<name>A0A0M6WVZ1_9FIRM</name>
<dbReference type="Pfam" id="PF19753">
    <property type="entry name" value="DUF6240"/>
    <property type="match status" value="2"/>
</dbReference>
<gene>
    <name evidence="2" type="ORF">RIL183_30061</name>
</gene>
<proteinExistence type="predicted"/>
<dbReference type="Proteomes" id="UP000049828">
    <property type="component" value="Unassembled WGS sequence"/>
</dbReference>
<dbReference type="InterPro" id="IPR046207">
    <property type="entry name" value="DUF6240"/>
</dbReference>